<reference evidence="2" key="1">
    <citation type="submission" date="2021-02" db="EMBL/GenBank/DDBJ databases">
        <authorList>
            <person name="Nowell W R."/>
        </authorList>
    </citation>
    <scope>NUCLEOTIDE SEQUENCE</scope>
</reference>
<feature type="compositionally biased region" description="Polar residues" evidence="1">
    <location>
        <begin position="1472"/>
        <end position="1493"/>
    </location>
</feature>
<gene>
    <name evidence="2" type="ORF">OVA965_LOCUS13131</name>
    <name evidence="3" type="ORF">TMI583_LOCUS13134</name>
</gene>
<name>A0A8S2DLB9_9BILA</name>
<dbReference type="Proteomes" id="UP000682733">
    <property type="component" value="Unassembled WGS sequence"/>
</dbReference>
<feature type="compositionally biased region" description="Basic and acidic residues" evidence="1">
    <location>
        <begin position="1414"/>
        <end position="1432"/>
    </location>
</feature>
<feature type="compositionally biased region" description="Basic residues" evidence="1">
    <location>
        <begin position="1518"/>
        <end position="1528"/>
    </location>
</feature>
<dbReference type="Proteomes" id="UP000677228">
    <property type="component" value="Unassembled WGS sequence"/>
</dbReference>
<proteinExistence type="predicted"/>
<dbReference type="EMBL" id="CAJOBA010005422">
    <property type="protein sequence ID" value="CAF3742977.1"/>
    <property type="molecule type" value="Genomic_DNA"/>
</dbReference>
<evidence type="ECO:0000313" key="4">
    <source>
        <dbReference type="Proteomes" id="UP000677228"/>
    </source>
</evidence>
<evidence type="ECO:0000313" key="2">
    <source>
        <dbReference type="EMBL" id="CAF0971602.1"/>
    </source>
</evidence>
<evidence type="ECO:0000256" key="1">
    <source>
        <dbReference type="SAM" id="MobiDB-lite"/>
    </source>
</evidence>
<organism evidence="2 4">
    <name type="scientific">Didymodactylos carnosus</name>
    <dbReference type="NCBI Taxonomy" id="1234261"/>
    <lineage>
        <taxon>Eukaryota</taxon>
        <taxon>Metazoa</taxon>
        <taxon>Spiralia</taxon>
        <taxon>Gnathifera</taxon>
        <taxon>Rotifera</taxon>
        <taxon>Eurotatoria</taxon>
        <taxon>Bdelloidea</taxon>
        <taxon>Philodinida</taxon>
        <taxon>Philodinidae</taxon>
        <taxon>Didymodactylos</taxon>
    </lineage>
</organism>
<sequence length="1528" mass="176419">MAQNSFTCPLCNDPKQYHEFQDLFQHLQFWHSSDSDFILNCELSYTCGKTYKTFGAFKSHVHRFHSDLLKKPSQQPVYNQDNDINSLGDIDAEDEDYSTIGAALSDVEDDDNDEETKRQVYFDQNVHNNEEKENDDDAMPPPPPRFESNKTFTMVDFQKQYARFLLQMREDHLLPLNVMESISNNVSQLLNIVTKLIIQKASDNGNTTTRTHNNNNNSQTTRDTVQNISVENVCSVINEVNEVVERTTKTEYKFIKLCERFFGYLPPKEIVLSRSPQTTTVKRSEQAFAYYVPIRESLFRILCKDEMISLLVENIKQQQEQTTKDNDLMFSYRDAAYGQNVDNNSFLLQLYTDGVGLTNPVGPKKDLHKVTFFYYLLEDIPDMFRSMLQCITLLAVINTNYLQDEQYVKRFYKPVIDDLNALQTTGLSIGTFDAQLMFKFTCISADNLGAHQIGNFQQCFSTGYFCRRCLVQYDLRKIPLTDIHFMPRNEQQHQKCLDAINNNNDDSSVCGVVGESDLKQLAGFHPTTALSGDAMHDFCEGTCPIVIMCLLKRASQNKLLTYAQIEERTSTFVYGGNDKSDQPPTIKIKHMTKGRLVGSAAQKLLLFRLFPIIFADITDKLDLFDVYVVLRQMVEIILAIPIRKSWLSYLQHLGIRFQSAMAEYFPDFMSPKVHFSCEYHDIIKCFGPPTRFWCMRYEGRHLYFKKIALRTCNFKNITKTLATRNQYKHCLQLSKCQFLKAFDEISGSKLEKLLNYDENVKQILKTKFNIECLDQTTTILACRQLIHNHICYKKNSVIIYDVVDEEDTPLFYLIHHMIKIKSNWVIIVEKLITETFVEQLYSYEIRSSGVIKAIYPEHLKFYHKTLDIYYVKGSSYATLSSHQQVDGNTLALMTTPIIISGILPNFIEQVKFLHYRDRLFSPNISSVLSSTSQQPLSNHLSSSHQDQSVLLASSLTQSSSCGDPNDLLASLSGLTNWLPFNTDQNLKDTKIVDEDLTVTRISTAPDTTTNSITANDNIIIKSKKKPIPDNYLLPILASAVEQAIANGNTTIFENYSKFRGILVEAIFFDLIDNYQAWYPDKREYENVTKSILNTLKMDVNTDNINSWKQSIQARFKRGRKTSATPTDEILEARKKYKSETGTGGRPIKKKEETFAKREKDRVIIIQVEEEDEKKQQEKINMMKQELSTDEPNMDQLIYCWRTTLTTRNEFIKKNNLSDTLVMFPGYKVPALIYDEILYTHGINLKQKVNECFNILNEKLCVNETSYPSDSTEFRVLKLLCKYMNESWHFIIHREEKSEGNEKKNDIKPPSAYPCMLFNGEYFTIMLDFCVVYTTANVQEAVGLWIACYDIFGIQFQPHNRAAKLLYSIIFNDKSNTTSATRKLLNQWGIEIEVNVPKIKTRIEPLKINQESGVDETKDKDAGLKQHEKEDRLPLTTINDNIQQQHTPKLILKRKEDNDDDDDNEPLVKRIKPNSSEQQPISASTKKNSATTQRNTRKRIRHDVLDENVDDEACTQVSKSRRITRRGRY</sequence>
<feature type="compositionally biased region" description="Polar residues" evidence="1">
    <location>
        <begin position="1435"/>
        <end position="1446"/>
    </location>
</feature>
<evidence type="ECO:0000313" key="3">
    <source>
        <dbReference type="EMBL" id="CAF3742977.1"/>
    </source>
</evidence>
<feature type="region of interest" description="Disordered" evidence="1">
    <location>
        <begin position="1410"/>
        <end position="1528"/>
    </location>
</feature>
<feature type="region of interest" description="Disordered" evidence="1">
    <location>
        <begin position="121"/>
        <end position="149"/>
    </location>
</feature>
<protein>
    <recommendedName>
        <fullName evidence="5">C2H2-type domain-containing protein</fullName>
    </recommendedName>
</protein>
<dbReference type="EMBL" id="CAJNOK010005416">
    <property type="protein sequence ID" value="CAF0971602.1"/>
    <property type="molecule type" value="Genomic_DNA"/>
</dbReference>
<comment type="caution">
    <text evidence="2">The sequence shown here is derived from an EMBL/GenBank/DDBJ whole genome shotgun (WGS) entry which is preliminary data.</text>
</comment>
<evidence type="ECO:0008006" key="5">
    <source>
        <dbReference type="Google" id="ProtNLM"/>
    </source>
</evidence>
<accession>A0A8S2DLB9</accession>